<evidence type="ECO:0000256" key="4">
    <source>
        <dbReference type="ARBA" id="ARBA00022989"/>
    </source>
</evidence>
<sequence length="126" mass="13442">MLAQLCSFLSVGALATGLQYLLTLMMVIAGAMSLVAASTLSFLISAAFNYWANARLTFARQGRPANDRAQQLRFALMVALGCALNALLLRLALSLGLHGVLSQLLATAGVLASNFAISRLWVFRKP</sequence>
<keyword evidence="4 6" id="KW-1133">Transmembrane helix</keyword>
<protein>
    <submittedName>
        <fullName evidence="8">GtrA family protein</fullName>
    </submittedName>
</protein>
<evidence type="ECO:0000256" key="6">
    <source>
        <dbReference type="SAM" id="Phobius"/>
    </source>
</evidence>
<keyword evidence="3 6" id="KW-0812">Transmembrane</keyword>
<dbReference type="Proteomes" id="UP001606301">
    <property type="component" value="Unassembled WGS sequence"/>
</dbReference>
<proteinExistence type="inferred from homology"/>
<keyword evidence="9" id="KW-1185">Reference proteome</keyword>
<keyword evidence="5 6" id="KW-0472">Membrane</keyword>
<evidence type="ECO:0000256" key="1">
    <source>
        <dbReference type="ARBA" id="ARBA00004141"/>
    </source>
</evidence>
<dbReference type="InterPro" id="IPR051401">
    <property type="entry name" value="GtrA_CellWall_Glycosyl"/>
</dbReference>
<evidence type="ECO:0000256" key="3">
    <source>
        <dbReference type="ARBA" id="ARBA00022692"/>
    </source>
</evidence>
<feature type="domain" description="GtrA/DPMS transmembrane" evidence="7">
    <location>
        <begin position="8"/>
        <end position="123"/>
    </location>
</feature>
<reference evidence="8 9" key="1">
    <citation type="submission" date="2024-08" db="EMBL/GenBank/DDBJ databases">
        <authorList>
            <person name="Lu H."/>
        </authorList>
    </citation>
    <scope>NUCLEOTIDE SEQUENCE [LARGE SCALE GENOMIC DNA]</scope>
    <source>
        <strain evidence="8 9">LKC17W</strain>
    </source>
</reference>
<organism evidence="8 9">
    <name type="scientific">Pelomonas margarita</name>
    <dbReference type="NCBI Taxonomy" id="3299031"/>
    <lineage>
        <taxon>Bacteria</taxon>
        <taxon>Pseudomonadati</taxon>
        <taxon>Pseudomonadota</taxon>
        <taxon>Betaproteobacteria</taxon>
        <taxon>Burkholderiales</taxon>
        <taxon>Sphaerotilaceae</taxon>
        <taxon>Roseateles</taxon>
    </lineage>
</organism>
<dbReference type="InterPro" id="IPR007267">
    <property type="entry name" value="GtrA_DPMS_TM"/>
</dbReference>
<feature type="transmembrane region" description="Helical" evidence="6">
    <location>
        <begin position="99"/>
        <end position="122"/>
    </location>
</feature>
<evidence type="ECO:0000256" key="2">
    <source>
        <dbReference type="ARBA" id="ARBA00009399"/>
    </source>
</evidence>
<feature type="transmembrane region" description="Helical" evidence="6">
    <location>
        <begin position="72"/>
        <end position="93"/>
    </location>
</feature>
<dbReference type="PANTHER" id="PTHR38459:SF1">
    <property type="entry name" value="PROPHAGE BACTOPRENOL-LINKED GLUCOSE TRANSLOCASE HOMOLOG"/>
    <property type="match status" value="1"/>
</dbReference>
<evidence type="ECO:0000313" key="8">
    <source>
        <dbReference type="EMBL" id="MFG6439514.1"/>
    </source>
</evidence>
<evidence type="ECO:0000259" key="7">
    <source>
        <dbReference type="Pfam" id="PF04138"/>
    </source>
</evidence>
<dbReference type="Pfam" id="PF04138">
    <property type="entry name" value="GtrA_DPMS_TM"/>
    <property type="match status" value="1"/>
</dbReference>
<accession>A0ABW7FGC3</accession>
<dbReference type="RefSeq" id="WP_394394932.1">
    <property type="nucleotide sequence ID" value="NZ_JBIGHW010000001.1"/>
</dbReference>
<comment type="similarity">
    <text evidence="2">Belongs to the GtrA family.</text>
</comment>
<comment type="caution">
    <text evidence="8">The sequence shown here is derived from an EMBL/GenBank/DDBJ whole genome shotgun (WGS) entry which is preliminary data.</text>
</comment>
<evidence type="ECO:0000256" key="5">
    <source>
        <dbReference type="ARBA" id="ARBA00023136"/>
    </source>
</evidence>
<gene>
    <name evidence="8" type="ORF">ACG0Z3_02375</name>
</gene>
<feature type="transmembrane region" description="Helical" evidence="6">
    <location>
        <begin position="25"/>
        <end position="51"/>
    </location>
</feature>
<evidence type="ECO:0000313" key="9">
    <source>
        <dbReference type="Proteomes" id="UP001606301"/>
    </source>
</evidence>
<dbReference type="EMBL" id="JBIGHW010000001">
    <property type="protein sequence ID" value="MFG6439514.1"/>
    <property type="molecule type" value="Genomic_DNA"/>
</dbReference>
<name>A0ABW7FGC3_9BURK</name>
<dbReference type="PANTHER" id="PTHR38459">
    <property type="entry name" value="PROPHAGE BACTOPRENOL-LINKED GLUCOSE TRANSLOCASE HOMOLOG"/>
    <property type="match status" value="1"/>
</dbReference>
<comment type="subcellular location">
    <subcellularLocation>
        <location evidence="1">Membrane</location>
        <topology evidence="1">Multi-pass membrane protein</topology>
    </subcellularLocation>
</comment>